<dbReference type="CDD" id="cd16654">
    <property type="entry name" value="RING-Ubox_CHIP"/>
    <property type="match status" value="1"/>
</dbReference>
<dbReference type="InterPro" id="IPR003613">
    <property type="entry name" value="Ubox_domain"/>
</dbReference>
<dbReference type="SMART" id="SM00028">
    <property type="entry name" value="TPR"/>
    <property type="match status" value="2"/>
</dbReference>
<evidence type="ECO:0000256" key="6">
    <source>
        <dbReference type="ARBA" id="ARBA00022803"/>
    </source>
</evidence>
<gene>
    <name evidence="11" type="ORF">PPERSA_04590</name>
</gene>
<sequence>MSQNLNSKTPTQWKDAGNEAFKVHDYDTAIINYSNAIKLDDTQSVFFSNRSRCYKFINEYEKAFKDAITSIELDHNNIKAHLLCGQLLAQMGKLGIRDISAIELAIKRMTKALTLCAGQNKQAFHRDLENYINRAKKLLWYKKRELNIKEKKELQQKLNGLIENSTKYNEEQKKQLKQDVISQIGDPEEPFNFEIPEYFCCKITFDFMKEPTMTSQGITYEKEHLFEHFRKNGHFDPVTRKPVRPNECVPNINLKQAIDEYLEKNPWCYEYKYGETPDDIEF</sequence>
<dbReference type="AlphaFoldDB" id="A0A0V0QAG0"/>
<evidence type="ECO:0000259" key="10">
    <source>
        <dbReference type="PROSITE" id="PS51698"/>
    </source>
</evidence>
<keyword evidence="5" id="KW-0833">Ubl conjugation pathway</keyword>
<evidence type="ECO:0000256" key="2">
    <source>
        <dbReference type="ARBA" id="ARBA00012483"/>
    </source>
</evidence>
<feature type="coiled-coil region" evidence="9">
    <location>
        <begin position="144"/>
        <end position="171"/>
    </location>
</feature>
<evidence type="ECO:0000256" key="1">
    <source>
        <dbReference type="ARBA" id="ARBA00000900"/>
    </source>
</evidence>
<dbReference type="PANTHER" id="PTHR46803:SF2">
    <property type="entry name" value="E3 UBIQUITIN-PROTEIN LIGASE CHIP"/>
    <property type="match status" value="1"/>
</dbReference>
<feature type="domain" description="U-box" evidence="10">
    <location>
        <begin position="194"/>
        <end position="268"/>
    </location>
</feature>
<evidence type="ECO:0000256" key="3">
    <source>
        <dbReference type="ARBA" id="ARBA00022679"/>
    </source>
</evidence>
<dbReference type="Gene3D" id="3.30.40.10">
    <property type="entry name" value="Zinc/RING finger domain, C3HC4 (zinc finger)"/>
    <property type="match status" value="1"/>
</dbReference>
<evidence type="ECO:0000256" key="7">
    <source>
        <dbReference type="ARBA" id="ARBA00044534"/>
    </source>
</evidence>
<evidence type="ECO:0000256" key="4">
    <source>
        <dbReference type="ARBA" id="ARBA00022737"/>
    </source>
</evidence>
<dbReference type="SMART" id="SM00504">
    <property type="entry name" value="Ubox"/>
    <property type="match status" value="1"/>
</dbReference>
<dbReference type="Proteomes" id="UP000054937">
    <property type="component" value="Unassembled WGS sequence"/>
</dbReference>
<dbReference type="InterPro" id="IPR019734">
    <property type="entry name" value="TPR_rpt"/>
</dbReference>
<dbReference type="GO" id="GO:0051087">
    <property type="term" value="F:protein-folding chaperone binding"/>
    <property type="evidence" value="ECO:0007669"/>
    <property type="project" value="TreeGrafter"/>
</dbReference>
<evidence type="ECO:0000313" key="11">
    <source>
        <dbReference type="EMBL" id="KRW99228.1"/>
    </source>
</evidence>
<keyword evidence="4" id="KW-0677">Repeat</keyword>
<evidence type="ECO:0000256" key="5">
    <source>
        <dbReference type="ARBA" id="ARBA00022786"/>
    </source>
</evidence>
<name>A0A0V0QAG0_PSEPJ</name>
<dbReference type="GO" id="GO:0071218">
    <property type="term" value="P:cellular response to misfolded protein"/>
    <property type="evidence" value="ECO:0007669"/>
    <property type="project" value="TreeGrafter"/>
</dbReference>
<organism evidence="11 12">
    <name type="scientific">Pseudocohnilembus persalinus</name>
    <name type="common">Ciliate</name>
    <dbReference type="NCBI Taxonomy" id="266149"/>
    <lineage>
        <taxon>Eukaryota</taxon>
        <taxon>Sar</taxon>
        <taxon>Alveolata</taxon>
        <taxon>Ciliophora</taxon>
        <taxon>Intramacronucleata</taxon>
        <taxon>Oligohymenophorea</taxon>
        <taxon>Scuticociliatia</taxon>
        <taxon>Philasterida</taxon>
        <taxon>Pseudocohnilembidae</taxon>
        <taxon>Pseudocohnilembus</taxon>
    </lineage>
</organism>
<proteinExistence type="predicted"/>
<evidence type="ECO:0000256" key="8">
    <source>
        <dbReference type="ARBA" id="ARBA00044543"/>
    </source>
</evidence>
<dbReference type="GO" id="GO:0061630">
    <property type="term" value="F:ubiquitin protein ligase activity"/>
    <property type="evidence" value="ECO:0007669"/>
    <property type="project" value="UniProtKB-EC"/>
</dbReference>
<dbReference type="SUPFAM" id="SSF57850">
    <property type="entry name" value="RING/U-box"/>
    <property type="match status" value="1"/>
</dbReference>
<keyword evidence="9" id="KW-0175">Coiled coil</keyword>
<dbReference type="GO" id="GO:0005737">
    <property type="term" value="C:cytoplasm"/>
    <property type="evidence" value="ECO:0007669"/>
    <property type="project" value="TreeGrafter"/>
</dbReference>
<dbReference type="Gene3D" id="1.25.40.10">
    <property type="entry name" value="Tetratricopeptide repeat domain"/>
    <property type="match status" value="1"/>
</dbReference>
<dbReference type="GO" id="GO:0043161">
    <property type="term" value="P:proteasome-mediated ubiquitin-dependent protein catabolic process"/>
    <property type="evidence" value="ECO:0007669"/>
    <property type="project" value="TreeGrafter"/>
</dbReference>
<dbReference type="InterPro" id="IPR045202">
    <property type="entry name" value="CHIP_RING-Ubox"/>
</dbReference>
<reference evidence="11 12" key="1">
    <citation type="journal article" date="2015" name="Sci. Rep.">
        <title>Genome of the facultative scuticociliatosis pathogen Pseudocohnilembus persalinus provides insight into its virulence through horizontal gene transfer.</title>
        <authorList>
            <person name="Xiong J."/>
            <person name="Wang G."/>
            <person name="Cheng J."/>
            <person name="Tian M."/>
            <person name="Pan X."/>
            <person name="Warren A."/>
            <person name="Jiang C."/>
            <person name="Yuan D."/>
            <person name="Miao W."/>
        </authorList>
    </citation>
    <scope>NUCLEOTIDE SEQUENCE [LARGE SCALE GENOMIC DNA]</scope>
    <source>
        <strain evidence="11">36N120E</strain>
    </source>
</reference>
<keyword evidence="12" id="KW-1185">Reference proteome</keyword>
<protein>
    <recommendedName>
        <fullName evidence="7">E3 ubiquitin-protein ligase CHIP</fullName>
        <ecNumber evidence="2">2.3.2.27</ecNumber>
    </recommendedName>
    <alternativeName>
        <fullName evidence="8">RING-type E3 ubiquitin transferase CHIP</fullName>
    </alternativeName>
</protein>
<keyword evidence="3" id="KW-0808">Transferase</keyword>
<dbReference type="Pfam" id="PF04564">
    <property type="entry name" value="U-box"/>
    <property type="match status" value="1"/>
</dbReference>
<dbReference type="InterPro" id="IPR013083">
    <property type="entry name" value="Znf_RING/FYVE/PHD"/>
</dbReference>
<dbReference type="OMA" id="PSIPAYY"/>
<dbReference type="PROSITE" id="PS51698">
    <property type="entry name" value="U_BOX"/>
    <property type="match status" value="1"/>
</dbReference>
<dbReference type="PANTHER" id="PTHR46803">
    <property type="entry name" value="E3 UBIQUITIN-PROTEIN LIGASE CHIP"/>
    <property type="match status" value="1"/>
</dbReference>
<dbReference type="OrthoDB" id="311243at2759"/>
<dbReference type="EMBL" id="LDAU01000219">
    <property type="protein sequence ID" value="KRW99228.1"/>
    <property type="molecule type" value="Genomic_DNA"/>
</dbReference>
<dbReference type="InterPro" id="IPR011990">
    <property type="entry name" value="TPR-like_helical_dom_sf"/>
</dbReference>
<dbReference type="GO" id="GO:0045862">
    <property type="term" value="P:positive regulation of proteolysis"/>
    <property type="evidence" value="ECO:0007669"/>
    <property type="project" value="TreeGrafter"/>
</dbReference>
<dbReference type="SUPFAM" id="SSF48452">
    <property type="entry name" value="TPR-like"/>
    <property type="match status" value="1"/>
</dbReference>
<keyword evidence="6" id="KW-0802">TPR repeat</keyword>
<dbReference type="InParanoid" id="A0A0V0QAG0"/>
<dbReference type="EC" id="2.3.2.27" evidence="2"/>
<evidence type="ECO:0000313" key="12">
    <source>
        <dbReference type="Proteomes" id="UP000054937"/>
    </source>
</evidence>
<dbReference type="GO" id="GO:0006515">
    <property type="term" value="P:protein quality control for misfolded or incompletely synthesized proteins"/>
    <property type="evidence" value="ECO:0007669"/>
    <property type="project" value="TreeGrafter"/>
</dbReference>
<accession>A0A0V0QAG0</accession>
<comment type="catalytic activity">
    <reaction evidence="1">
        <text>S-ubiquitinyl-[E2 ubiquitin-conjugating enzyme]-L-cysteine + [acceptor protein]-L-lysine = [E2 ubiquitin-conjugating enzyme]-L-cysteine + N(6)-ubiquitinyl-[acceptor protein]-L-lysine.</text>
        <dbReference type="EC" id="2.3.2.27"/>
    </reaction>
</comment>
<dbReference type="GO" id="GO:0000209">
    <property type="term" value="P:protein polyubiquitination"/>
    <property type="evidence" value="ECO:0007669"/>
    <property type="project" value="TreeGrafter"/>
</dbReference>
<evidence type="ECO:0000256" key="9">
    <source>
        <dbReference type="SAM" id="Coils"/>
    </source>
</evidence>
<comment type="caution">
    <text evidence="11">The sequence shown here is derived from an EMBL/GenBank/DDBJ whole genome shotgun (WGS) entry which is preliminary data.</text>
</comment>